<name>A0A0S7C445_9BACT</name>
<keyword evidence="5 7" id="KW-0472">Membrane</keyword>
<evidence type="ECO:0000256" key="3">
    <source>
        <dbReference type="ARBA" id="ARBA00022692"/>
    </source>
</evidence>
<evidence type="ECO:0000256" key="6">
    <source>
        <dbReference type="ARBA" id="ARBA00038076"/>
    </source>
</evidence>
<organism evidence="10">
    <name type="scientific">Lentimicrobium saccharophilum</name>
    <dbReference type="NCBI Taxonomy" id="1678841"/>
    <lineage>
        <taxon>Bacteria</taxon>
        <taxon>Pseudomonadati</taxon>
        <taxon>Bacteroidota</taxon>
        <taxon>Bacteroidia</taxon>
        <taxon>Bacteroidales</taxon>
        <taxon>Lentimicrobiaceae</taxon>
        <taxon>Lentimicrobium</taxon>
    </lineage>
</organism>
<dbReference type="Pfam" id="PF02687">
    <property type="entry name" value="FtsX"/>
    <property type="match status" value="1"/>
</dbReference>
<dbReference type="InterPro" id="IPR025857">
    <property type="entry name" value="MacB_PCD"/>
</dbReference>
<comment type="subcellular location">
    <subcellularLocation>
        <location evidence="1">Cell membrane</location>
        <topology evidence="1">Multi-pass membrane protein</topology>
    </subcellularLocation>
</comment>
<evidence type="ECO:0000256" key="1">
    <source>
        <dbReference type="ARBA" id="ARBA00004651"/>
    </source>
</evidence>
<evidence type="ECO:0000256" key="7">
    <source>
        <dbReference type="SAM" id="Phobius"/>
    </source>
</evidence>
<dbReference type="GO" id="GO:0022857">
    <property type="term" value="F:transmembrane transporter activity"/>
    <property type="evidence" value="ECO:0007669"/>
    <property type="project" value="TreeGrafter"/>
</dbReference>
<keyword evidence="4 7" id="KW-1133">Transmembrane helix</keyword>
<dbReference type="Pfam" id="PF12704">
    <property type="entry name" value="MacB_PCD"/>
    <property type="match status" value="1"/>
</dbReference>
<keyword evidence="11" id="KW-1185">Reference proteome</keyword>
<sequence length="459" mass="49393">MKKIFFTGRKLYILTIALEAVFANRFRSMLTALGIIFGVAAVIAMLAIGNGAKQEILEQMKLVGVNNIIIMPKVESKMEEAAKENGQGKQATEKFSPGLTLADAASIAAIIPSVEKVSPEVVYESVIISEGVSTYGKVSGVTPDFFDVFSLPLERGEMFNEEQLREGKAVCILGATIKAKLFPHSDPVGRYVKCGNVWLKVTGVLQSRAVNAEISENLGISDYNNQVYAPIQTMLLRYRDRSVVTTAMIRGGSSGSVVIDGGFMSFSSSGGSDEGVANQIDKIVVQVKETDLISQTSEIIQRMLKRRHAGVDDFEIKVPELLLKQEQRTKDIFNIVLGAIASISLIVGGIGIMNIMLASVMERTKEIGIRMATGATRKDVIFQFLAEATLISLSGGIVGIFLGMALAKIIMEVAGILTIVSLASIVISFGVSATVGIAFGYMPAKKAAMQDPVTSLRYE</sequence>
<feature type="transmembrane region" description="Helical" evidence="7">
    <location>
        <begin position="332"/>
        <end position="360"/>
    </location>
</feature>
<feature type="transmembrane region" description="Helical" evidence="7">
    <location>
        <begin position="414"/>
        <end position="442"/>
    </location>
</feature>
<reference evidence="10" key="1">
    <citation type="journal article" date="2015" name="Genome Announc.">
        <title>Draft Genome Sequence of Bacteroidales Strain TBC1, a Novel Isolate from a Methanogenic Wastewater Treatment System.</title>
        <authorList>
            <person name="Tourlousse D.M."/>
            <person name="Matsuura N."/>
            <person name="Sun L."/>
            <person name="Toyonaga M."/>
            <person name="Kuroda K."/>
            <person name="Ohashi A."/>
            <person name="Cruz R."/>
            <person name="Yamaguchi T."/>
            <person name="Sekiguchi Y."/>
        </authorList>
    </citation>
    <scope>NUCLEOTIDE SEQUENCE [LARGE SCALE GENOMIC DNA]</scope>
    <source>
        <strain evidence="10">TBC1</strain>
    </source>
</reference>
<accession>A0A0S7C445</accession>
<evidence type="ECO:0000256" key="2">
    <source>
        <dbReference type="ARBA" id="ARBA00022475"/>
    </source>
</evidence>
<dbReference type="OrthoDB" id="9770036at2"/>
<feature type="domain" description="MacB-like periplasmic core" evidence="9">
    <location>
        <begin position="28"/>
        <end position="298"/>
    </location>
</feature>
<feature type="transmembrane region" description="Helical" evidence="7">
    <location>
        <begin position="33"/>
        <end position="52"/>
    </location>
</feature>
<keyword evidence="3 7" id="KW-0812">Transmembrane</keyword>
<dbReference type="Proteomes" id="UP000053091">
    <property type="component" value="Unassembled WGS sequence"/>
</dbReference>
<dbReference type="InterPro" id="IPR003838">
    <property type="entry name" value="ABC3_permease_C"/>
</dbReference>
<gene>
    <name evidence="10" type="ORF">TBC1_111707</name>
</gene>
<dbReference type="InterPro" id="IPR050250">
    <property type="entry name" value="Macrolide_Exporter_MacB"/>
</dbReference>
<evidence type="ECO:0000313" key="10">
    <source>
        <dbReference type="EMBL" id="GAP43551.1"/>
    </source>
</evidence>
<evidence type="ECO:0000256" key="5">
    <source>
        <dbReference type="ARBA" id="ARBA00023136"/>
    </source>
</evidence>
<dbReference type="EMBL" id="DF968182">
    <property type="protein sequence ID" value="GAP43551.1"/>
    <property type="molecule type" value="Genomic_DNA"/>
</dbReference>
<comment type="similarity">
    <text evidence="6">Belongs to the ABC-4 integral membrane protein family.</text>
</comment>
<dbReference type="RefSeq" id="WP_062040835.1">
    <property type="nucleotide sequence ID" value="NZ_DF968182.1"/>
</dbReference>
<evidence type="ECO:0000259" key="8">
    <source>
        <dbReference type="Pfam" id="PF02687"/>
    </source>
</evidence>
<dbReference type="AlphaFoldDB" id="A0A0S7C445"/>
<dbReference type="GO" id="GO:0005886">
    <property type="term" value="C:plasma membrane"/>
    <property type="evidence" value="ECO:0007669"/>
    <property type="project" value="UniProtKB-SubCell"/>
</dbReference>
<dbReference type="STRING" id="1678841.TBC1_111707"/>
<evidence type="ECO:0000256" key="4">
    <source>
        <dbReference type="ARBA" id="ARBA00022989"/>
    </source>
</evidence>
<evidence type="ECO:0000259" key="9">
    <source>
        <dbReference type="Pfam" id="PF12704"/>
    </source>
</evidence>
<dbReference type="PANTHER" id="PTHR30572:SF4">
    <property type="entry name" value="ABC TRANSPORTER PERMEASE YTRF"/>
    <property type="match status" value="1"/>
</dbReference>
<feature type="transmembrane region" description="Helical" evidence="7">
    <location>
        <begin position="380"/>
        <end position="402"/>
    </location>
</feature>
<evidence type="ECO:0000313" key="11">
    <source>
        <dbReference type="Proteomes" id="UP000053091"/>
    </source>
</evidence>
<keyword evidence="2" id="KW-1003">Cell membrane</keyword>
<protein>
    <submittedName>
        <fullName evidence="10">ABC-type antimicrobial peptide transport system, permease component</fullName>
    </submittedName>
</protein>
<feature type="domain" description="ABC3 transporter permease C-terminal" evidence="8">
    <location>
        <begin position="339"/>
        <end position="450"/>
    </location>
</feature>
<proteinExistence type="inferred from homology"/>
<dbReference type="PANTHER" id="PTHR30572">
    <property type="entry name" value="MEMBRANE COMPONENT OF TRANSPORTER-RELATED"/>
    <property type="match status" value="1"/>
</dbReference>